<evidence type="ECO:0000313" key="2">
    <source>
        <dbReference type="Proteomes" id="UP001162156"/>
    </source>
</evidence>
<comment type="caution">
    <text evidence="1">The sequence shown here is derived from an EMBL/GenBank/DDBJ whole genome shotgun (WGS) entry which is preliminary data.</text>
</comment>
<accession>A0AAV8WQY7</accession>
<keyword evidence="2" id="KW-1185">Reference proteome</keyword>
<organism evidence="1 2">
    <name type="scientific">Rhamnusium bicolor</name>
    <dbReference type="NCBI Taxonomy" id="1586634"/>
    <lineage>
        <taxon>Eukaryota</taxon>
        <taxon>Metazoa</taxon>
        <taxon>Ecdysozoa</taxon>
        <taxon>Arthropoda</taxon>
        <taxon>Hexapoda</taxon>
        <taxon>Insecta</taxon>
        <taxon>Pterygota</taxon>
        <taxon>Neoptera</taxon>
        <taxon>Endopterygota</taxon>
        <taxon>Coleoptera</taxon>
        <taxon>Polyphaga</taxon>
        <taxon>Cucujiformia</taxon>
        <taxon>Chrysomeloidea</taxon>
        <taxon>Cerambycidae</taxon>
        <taxon>Lepturinae</taxon>
        <taxon>Rhagiini</taxon>
        <taxon>Rhamnusium</taxon>
    </lineage>
</organism>
<protein>
    <submittedName>
        <fullName evidence="1">Uncharacterized protein</fullName>
    </submittedName>
</protein>
<evidence type="ECO:0000313" key="1">
    <source>
        <dbReference type="EMBL" id="KAJ8928550.1"/>
    </source>
</evidence>
<gene>
    <name evidence="1" type="ORF">NQ314_018888</name>
</gene>
<dbReference type="EMBL" id="JANEYF010005337">
    <property type="protein sequence ID" value="KAJ8928550.1"/>
    <property type="molecule type" value="Genomic_DNA"/>
</dbReference>
<dbReference type="Proteomes" id="UP001162156">
    <property type="component" value="Unassembled WGS sequence"/>
</dbReference>
<reference evidence="1" key="1">
    <citation type="journal article" date="2023" name="Insect Mol. Biol.">
        <title>Genome sequencing provides insights into the evolution of gene families encoding plant cell wall-degrading enzymes in longhorned beetles.</title>
        <authorList>
            <person name="Shin N.R."/>
            <person name="Okamura Y."/>
            <person name="Kirsch R."/>
            <person name="Pauchet Y."/>
        </authorList>
    </citation>
    <scope>NUCLEOTIDE SEQUENCE</scope>
    <source>
        <strain evidence="1">RBIC_L_NR</strain>
    </source>
</reference>
<sequence length="87" mass="9999">MCLILEELFNISRCYCKAISLVEDDNLLIWHDLGTCYLHHALNTEEPKKVEQLLHYAMAATRHCTINNPSSCQHWNLLGNVAMARSK</sequence>
<name>A0AAV8WQY7_9CUCU</name>
<proteinExistence type="predicted"/>
<dbReference type="AlphaFoldDB" id="A0AAV8WQY7"/>